<sequence>MPAARGAERNRIPVDDSLTFGTATDLAAALRRRDVSAREVLAAHLGQIDRRNAAVNAVVSLDVDGAERAAAEADRRCAAGEPLGRLHGLPIAFKDTHATAGMRTTFGSPLHSNWIPQTDDEIVRRIQDAGAVRLGKTNVPEFAAGSHSFNPIFGTTRNPYAIDRSAGGSSGGAAAALASGMQPIADGSDMGGSLRNPASFCNVVGLRPTPGRVPDPGAAWAYPNLATAGPMARTVADVALLLSVIAGPHRDDPTSLSDDPAAFATLNPADLKGLRVAWAPTLGDRIPVDAEVLAPLESAAAVFADLGAHVEPACPDLDGADATFRTLRAVEFDAMWGDQLDATPEAFKADLAWNIREGRARTARDIGRALAELTRLQRAACAFFDTYDVLLAPVSQVAPFDADQLWPTEVAGMPQHTYLDWMASCYLITTLGVPAISVPAGFTSDGLPVGLQIVTRARTEQMLLAVAAAFEEATGHGRRRPVLTLECRS</sequence>
<accession>A0A132PUS2</accession>
<dbReference type="Proteomes" id="UP000070612">
    <property type="component" value="Unassembled WGS sequence"/>
</dbReference>
<dbReference type="InterPro" id="IPR036928">
    <property type="entry name" value="AS_sf"/>
</dbReference>
<protein>
    <submittedName>
        <fullName evidence="2">Amidase</fullName>
    </submittedName>
</protein>
<reference evidence="2 3" key="1">
    <citation type="submission" date="2015-07" db="EMBL/GenBank/DDBJ databases">
        <title>A draft genome sequence of Mycobacterium wolinskyi.</title>
        <authorList>
            <person name="de Man T.J."/>
            <person name="Perry K.A."/>
            <person name="Coulliette A.D."/>
            <person name="Jensen B."/>
            <person name="Toney N.C."/>
            <person name="Limbago B.M."/>
            <person name="Noble-Wang J."/>
        </authorList>
    </citation>
    <scope>NUCLEOTIDE SEQUENCE [LARGE SCALE GENOMIC DNA]</scope>
    <source>
        <strain evidence="2 3">CDC_01</strain>
    </source>
</reference>
<dbReference type="SUPFAM" id="SSF75304">
    <property type="entry name" value="Amidase signature (AS) enzymes"/>
    <property type="match status" value="1"/>
</dbReference>
<dbReference type="STRING" id="59750.AWC31_34905"/>
<dbReference type="PATRIC" id="fig|59750.3.peg.435"/>
<evidence type="ECO:0000313" key="2">
    <source>
        <dbReference type="EMBL" id="KWX26063.1"/>
    </source>
</evidence>
<dbReference type="Pfam" id="PF01425">
    <property type="entry name" value="Amidase"/>
    <property type="match status" value="1"/>
</dbReference>
<dbReference type="InterPro" id="IPR023631">
    <property type="entry name" value="Amidase_dom"/>
</dbReference>
<comment type="caution">
    <text evidence="2">The sequence shown here is derived from an EMBL/GenBank/DDBJ whole genome shotgun (WGS) entry which is preliminary data.</text>
</comment>
<dbReference type="GO" id="GO:0003824">
    <property type="term" value="F:catalytic activity"/>
    <property type="evidence" value="ECO:0007669"/>
    <property type="project" value="InterPro"/>
</dbReference>
<dbReference type="AlphaFoldDB" id="A0A132PUS2"/>
<proteinExistence type="predicted"/>
<dbReference type="InterPro" id="IPR020556">
    <property type="entry name" value="Amidase_CS"/>
</dbReference>
<gene>
    <name evidence="2" type="ORF">AFM11_02125</name>
</gene>
<dbReference type="Gene3D" id="3.90.1300.10">
    <property type="entry name" value="Amidase signature (AS) domain"/>
    <property type="match status" value="1"/>
</dbReference>
<dbReference type="InterPro" id="IPR000120">
    <property type="entry name" value="Amidase"/>
</dbReference>
<dbReference type="EMBL" id="LGTW01000001">
    <property type="protein sequence ID" value="KWX26063.1"/>
    <property type="molecule type" value="Genomic_DNA"/>
</dbReference>
<dbReference type="PROSITE" id="PS00571">
    <property type="entry name" value="AMIDASES"/>
    <property type="match status" value="1"/>
</dbReference>
<evidence type="ECO:0000259" key="1">
    <source>
        <dbReference type="Pfam" id="PF01425"/>
    </source>
</evidence>
<dbReference type="NCBIfam" id="NF005686">
    <property type="entry name" value="PRK07486.1"/>
    <property type="match status" value="1"/>
</dbReference>
<keyword evidence="3" id="KW-1185">Reference proteome</keyword>
<dbReference type="PANTHER" id="PTHR11895">
    <property type="entry name" value="TRANSAMIDASE"/>
    <property type="match status" value="1"/>
</dbReference>
<organism evidence="2 3">
    <name type="scientific">Mycolicibacterium wolinskyi</name>
    <dbReference type="NCBI Taxonomy" id="59750"/>
    <lineage>
        <taxon>Bacteria</taxon>
        <taxon>Bacillati</taxon>
        <taxon>Actinomycetota</taxon>
        <taxon>Actinomycetes</taxon>
        <taxon>Mycobacteriales</taxon>
        <taxon>Mycobacteriaceae</taxon>
        <taxon>Mycolicibacterium</taxon>
    </lineage>
</organism>
<name>A0A132PUS2_9MYCO</name>
<feature type="domain" description="Amidase" evidence="1">
    <location>
        <begin position="39"/>
        <end position="464"/>
    </location>
</feature>
<evidence type="ECO:0000313" key="3">
    <source>
        <dbReference type="Proteomes" id="UP000070612"/>
    </source>
</evidence>
<dbReference type="PANTHER" id="PTHR11895:SF76">
    <property type="entry name" value="INDOLEACETAMIDE HYDROLASE"/>
    <property type="match status" value="1"/>
</dbReference>